<keyword evidence="2" id="KW-0723">Serine/threonine-protein kinase</keyword>
<dbReference type="PANTHER" id="PTHR24056:SF107">
    <property type="entry name" value="CYCLIN-DEPENDENT KINASE 11A-RELATED"/>
    <property type="match status" value="1"/>
</dbReference>
<organism evidence="13 14">
    <name type="scientific">Triparma columacea</name>
    <dbReference type="NCBI Taxonomy" id="722753"/>
    <lineage>
        <taxon>Eukaryota</taxon>
        <taxon>Sar</taxon>
        <taxon>Stramenopiles</taxon>
        <taxon>Ochrophyta</taxon>
        <taxon>Bolidophyceae</taxon>
        <taxon>Parmales</taxon>
        <taxon>Triparmaceae</taxon>
        <taxon>Triparma</taxon>
    </lineage>
</organism>
<feature type="domain" description="Protein kinase" evidence="12">
    <location>
        <begin position="65"/>
        <end position="361"/>
    </location>
</feature>
<evidence type="ECO:0000256" key="4">
    <source>
        <dbReference type="ARBA" id="ARBA00022741"/>
    </source>
</evidence>
<evidence type="ECO:0000256" key="3">
    <source>
        <dbReference type="ARBA" id="ARBA00022679"/>
    </source>
</evidence>
<proteinExistence type="inferred from homology"/>
<evidence type="ECO:0000256" key="10">
    <source>
        <dbReference type="ARBA" id="ARBA00042858"/>
    </source>
</evidence>
<dbReference type="Gene3D" id="1.10.510.10">
    <property type="entry name" value="Transferase(Phosphotransferase) domain 1"/>
    <property type="match status" value="1"/>
</dbReference>
<accession>A0A9W7G808</accession>
<feature type="region of interest" description="Disordered" evidence="11">
    <location>
        <begin position="1"/>
        <end position="32"/>
    </location>
</feature>
<dbReference type="GO" id="GO:0007346">
    <property type="term" value="P:regulation of mitotic cell cycle"/>
    <property type="evidence" value="ECO:0007669"/>
    <property type="project" value="TreeGrafter"/>
</dbReference>
<comment type="caution">
    <text evidence="13">The sequence shown here is derived from an EMBL/GenBank/DDBJ whole genome shotgun (WGS) entry which is preliminary data.</text>
</comment>
<dbReference type="GO" id="GO:0005524">
    <property type="term" value="F:ATP binding"/>
    <property type="evidence" value="ECO:0007669"/>
    <property type="project" value="UniProtKB-KW"/>
</dbReference>
<evidence type="ECO:0000259" key="12">
    <source>
        <dbReference type="PROSITE" id="PS50011"/>
    </source>
</evidence>
<dbReference type="SUPFAM" id="SSF56112">
    <property type="entry name" value="Protein kinase-like (PK-like)"/>
    <property type="match status" value="1"/>
</dbReference>
<dbReference type="SMART" id="SM00220">
    <property type="entry name" value="S_TKc"/>
    <property type="match status" value="1"/>
</dbReference>
<dbReference type="GO" id="GO:0010556">
    <property type="term" value="P:regulation of macromolecule biosynthetic process"/>
    <property type="evidence" value="ECO:0007669"/>
    <property type="project" value="UniProtKB-ARBA"/>
</dbReference>
<dbReference type="PROSITE" id="PS00108">
    <property type="entry name" value="PROTEIN_KINASE_ST"/>
    <property type="match status" value="1"/>
</dbReference>
<evidence type="ECO:0000256" key="2">
    <source>
        <dbReference type="ARBA" id="ARBA00022527"/>
    </source>
</evidence>
<dbReference type="InterPro" id="IPR011009">
    <property type="entry name" value="Kinase-like_dom_sf"/>
</dbReference>
<dbReference type="InterPro" id="IPR050108">
    <property type="entry name" value="CDK"/>
</dbReference>
<keyword evidence="3" id="KW-0808">Transferase</keyword>
<comment type="subunit">
    <text evidence="7">May form a complex composed of at least the catalytic subunit CRK2 and a cyclin.</text>
</comment>
<evidence type="ECO:0000256" key="7">
    <source>
        <dbReference type="ARBA" id="ARBA00038543"/>
    </source>
</evidence>
<dbReference type="PROSITE" id="PS50011">
    <property type="entry name" value="PROTEIN_KINASE_DOM"/>
    <property type="match status" value="1"/>
</dbReference>
<reference evidence="14" key="1">
    <citation type="journal article" date="2023" name="Commun. Biol.">
        <title>Genome analysis of Parmales, the sister group of diatoms, reveals the evolutionary specialization of diatoms from phago-mixotrophs to photoautotrophs.</title>
        <authorList>
            <person name="Ban H."/>
            <person name="Sato S."/>
            <person name="Yoshikawa S."/>
            <person name="Yamada K."/>
            <person name="Nakamura Y."/>
            <person name="Ichinomiya M."/>
            <person name="Sato N."/>
            <person name="Blanc-Mathieu R."/>
            <person name="Endo H."/>
            <person name="Kuwata A."/>
            <person name="Ogata H."/>
        </authorList>
    </citation>
    <scope>NUCLEOTIDE SEQUENCE [LARGE SCALE GENOMIC DNA]</scope>
</reference>
<dbReference type="EMBL" id="BRYA01000065">
    <property type="protein sequence ID" value="GMI36470.1"/>
    <property type="molecule type" value="Genomic_DNA"/>
</dbReference>
<dbReference type="OrthoDB" id="1732493at2759"/>
<evidence type="ECO:0000313" key="13">
    <source>
        <dbReference type="EMBL" id="GMI36470.1"/>
    </source>
</evidence>
<dbReference type="GO" id="GO:0005634">
    <property type="term" value="C:nucleus"/>
    <property type="evidence" value="ECO:0007669"/>
    <property type="project" value="UniProtKB-ARBA"/>
</dbReference>
<evidence type="ECO:0000256" key="11">
    <source>
        <dbReference type="SAM" id="MobiDB-lite"/>
    </source>
</evidence>
<dbReference type="FunFam" id="3.30.200.20:FF:000172">
    <property type="entry name" value="cyclin-dependent kinase G-2 isoform X1"/>
    <property type="match status" value="1"/>
</dbReference>
<evidence type="ECO:0000313" key="14">
    <source>
        <dbReference type="Proteomes" id="UP001165065"/>
    </source>
</evidence>
<dbReference type="InterPro" id="IPR000719">
    <property type="entry name" value="Prot_kinase_dom"/>
</dbReference>
<dbReference type="FunFam" id="1.10.510.10:FF:000624">
    <property type="entry name" value="Mitogen-activated protein kinase"/>
    <property type="match status" value="1"/>
</dbReference>
<dbReference type="GO" id="GO:0080090">
    <property type="term" value="P:regulation of primary metabolic process"/>
    <property type="evidence" value="ECO:0007669"/>
    <property type="project" value="UniProtKB-ARBA"/>
</dbReference>
<keyword evidence="6" id="KW-0067">ATP-binding</keyword>
<evidence type="ECO:0000256" key="9">
    <source>
        <dbReference type="ARBA" id="ARBA00041902"/>
    </source>
</evidence>
<dbReference type="Pfam" id="PF00069">
    <property type="entry name" value="Pkinase"/>
    <property type="match status" value="1"/>
</dbReference>
<protein>
    <recommendedName>
        <fullName evidence="8">Cyclin-dependent kinase 2 homolog</fullName>
    </recommendedName>
    <alternativeName>
        <fullName evidence="9">Cell division control protein 2 homolog</fullName>
    </alternativeName>
    <alternativeName>
        <fullName evidence="10">cdc2-related kinase 2</fullName>
    </alternativeName>
</protein>
<dbReference type="InterPro" id="IPR008271">
    <property type="entry name" value="Ser/Thr_kinase_AS"/>
</dbReference>
<evidence type="ECO:0000256" key="1">
    <source>
        <dbReference type="ARBA" id="ARBA00006485"/>
    </source>
</evidence>
<keyword evidence="14" id="KW-1185">Reference proteome</keyword>
<dbReference type="GO" id="GO:0004674">
    <property type="term" value="F:protein serine/threonine kinase activity"/>
    <property type="evidence" value="ECO:0007669"/>
    <property type="project" value="UniProtKB-KW"/>
</dbReference>
<evidence type="ECO:0000256" key="8">
    <source>
        <dbReference type="ARBA" id="ARBA00039612"/>
    </source>
</evidence>
<comment type="similarity">
    <text evidence="1">Belongs to the protein kinase superfamily. CMGC Ser/Thr protein kinase family. CDC2/CDKX subfamily.</text>
</comment>
<sequence length="381" mass="42466">MKRSRWSFDADEGKDSKNNKSERQKDVGGETKKTAEVGSDICNGGSQVVALEHPLVTGCRSVEAFDKISHIDEGTYGIVWKAKERKTGKIVALKQVKFDDGVSKKVGFPMAALREINVLLDLAHANIVRVSEMVMGGNASKIFMVMEYMECDLKQAVGDLTEVMTQGEVKGVLQQLCSAVSYMHSKFYFHRDLKTSNILVHKSGKVSICDFGLARKFDKPLRADYTQMVITLWYRPPELLLGETTYGPEVDMWSLGCIFAELLTLKVTFEGQGELDQLDKIFQLLGAPTEESWPGFTELPHAKTLSFKGHTKSRLREEIPSNSFSGKTYLNSTGFDLLANMLSCDPTKRITAKQALDHNWFVEAPVGTAVKWNFGTRGQGQ</sequence>
<dbReference type="PANTHER" id="PTHR24056">
    <property type="entry name" value="CELL DIVISION PROTEIN KINASE"/>
    <property type="match status" value="1"/>
</dbReference>
<keyword evidence="5" id="KW-0418">Kinase</keyword>
<dbReference type="AlphaFoldDB" id="A0A9W7G808"/>
<gene>
    <name evidence="13" type="ORF">TrCOL_g9554</name>
</gene>
<keyword evidence="4" id="KW-0547">Nucleotide-binding</keyword>
<evidence type="ECO:0000256" key="5">
    <source>
        <dbReference type="ARBA" id="ARBA00022777"/>
    </source>
</evidence>
<dbReference type="Proteomes" id="UP001165065">
    <property type="component" value="Unassembled WGS sequence"/>
</dbReference>
<evidence type="ECO:0000256" key="6">
    <source>
        <dbReference type="ARBA" id="ARBA00022840"/>
    </source>
</evidence>
<dbReference type="Gene3D" id="3.30.200.20">
    <property type="entry name" value="Phosphorylase Kinase, domain 1"/>
    <property type="match status" value="1"/>
</dbReference>
<name>A0A9W7G808_9STRA</name>